<accession>A0A9N9NJI4</accession>
<keyword evidence="2" id="KW-1185">Reference proteome</keyword>
<dbReference type="AlphaFoldDB" id="A0A9N9NJI4"/>
<gene>
    <name evidence="1" type="ORF">DERYTH_LOCUS15543</name>
</gene>
<proteinExistence type="predicted"/>
<evidence type="ECO:0000313" key="2">
    <source>
        <dbReference type="Proteomes" id="UP000789405"/>
    </source>
</evidence>
<organism evidence="1 2">
    <name type="scientific">Dentiscutata erythropus</name>
    <dbReference type="NCBI Taxonomy" id="1348616"/>
    <lineage>
        <taxon>Eukaryota</taxon>
        <taxon>Fungi</taxon>
        <taxon>Fungi incertae sedis</taxon>
        <taxon>Mucoromycota</taxon>
        <taxon>Glomeromycotina</taxon>
        <taxon>Glomeromycetes</taxon>
        <taxon>Diversisporales</taxon>
        <taxon>Gigasporaceae</taxon>
        <taxon>Dentiscutata</taxon>
    </lineage>
</organism>
<sequence>MSKSKVENLSKSPDKKKIKNDEVKAFESCRKFVDKESVNKSYSGEYLDNESNLEQNNLEWDLKLAEEYKLEGRNKLEETSLGGRAEVCELVVETERSKKGIMDIRSAVNKLEYVDSGVTEYKKKDHRNGKGKMRISEMIKNNEKSSKKKKKYRMGKHLPKIRIRNLAGAENSKDKVPGALA</sequence>
<name>A0A9N9NJI4_9GLOM</name>
<dbReference type="EMBL" id="CAJVPY010012691">
    <property type="protein sequence ID" value="CAG8735816.1"/>
    <property type="molecule type" value="Genomic_DNA"/>
</dbReference>
<feature type="non-terminal residue" evidence="1">
    <location>
        <position position="1"/>
    </location>
</feature>
<evidence type="ECO:0000313" key="1">
    <source>
        <dbReference type="EMBL" id="CAG8735816.1"/>
    </source>
</evidence>
<comment type="caution">
    <text evidence="1">The sequence shown here is derived from an EMBL/GenBank/DDBJ whole genome shotgun (WGS) entry which is preliminary data.</text>
</comment>
<protein>
    <submittedName>
        <fullName evidence="1">20079_t:CDS:1</fullName>
    </submittedName>
</protein>
<reference evidence="1" key="1">
    <citation type="submission" date="2021-06" db="EMBL/GenBank/DDBJ databases">
        <authorList>
            <person name="Kallberg Y."/>
            <person name="Tangrot J."/>
            <person name="Rosling A."/>
        </authorList>
    </citation>
    <scope>NUCLEOTIDE SEQUENCE</scope>
    <source>
        <strain evidence="1">MA453B</strain>
    </source>
</reference>
<dbReference type="Proteomes" id="UP000789405">
    <property type="component" value="Unassembled WGS sequence"/>
</dbReference>